<evidence type="ECO:0000313" key="2">
    <source>
        <dbReference type="Proteomes" id="UP000560131"/>
    </source>
</evidence>
<dbReference type="Proteomes" id="UP000560131">
    <property type="component" value="Unassembled WGS sequence"/>
</dbReference>
<keyword evidence="2" id="KW-1185">Reference proteome</keyword>
<reference evidence="1 2" key="1">
    <citation type="submission" date="2020-08" db="EMBL/GenBank/DDBJ databases">
        <title>Genomic Encyclopedia of Type Strains, Phase IV (KMG-IV): sequencing the most valuable type-strain genomes for metagenomic binning, comparative biology and taxonomic classification.</title>
        <authorList>
            <person name="Goeker M."/>
        </authorList>
    </citation>
    <scope>NUCLEOTIDE SEQUENCE [LARGE SCALE GENOMIC DNA]</scope>
    <source>
        <strain evidence="1 2">DSM 101535</strain>
    </source>
</reference>
<organism evidence="1 2">
    <name type="scientific">Sphingomonas endophytica</name>
    <dbReference type="NCBI Taxonomy" id="869719"/>
    <lineage>
        <taxon>Bacteria</taxon>
        <taxon>Pseudomonadati</taxon>
        <taxon>Pseudomonadota</taxon>
        <taxon>Alphaproteobacteria</taxon>
        <taxon>Sphingomonadales</taxon>
        <taxon>Sphingomonadaceae</taxon>
        <taxon>Sphingomonas</taxon>
    </lineage>
</organism>
<evidence type="ECO:0000313" key="1">
    <source>
        <dbReference type="EMBL" id="MBB5726495.1"/>
    </source>
</evidence>
<gene>
    <name evidence="1" type="ORF">FHS97_002435</name>
</gene>
<comment type="caution">
    <text evidence="1">The sequence shown here is derived from an EMBL/GenBank/DDBJ whole genome shotgun (WGS) entry which is preliminary data.</text>
</comment>
<dbReference type="EMBL" id="JACIJN010000007">
    <property type="protein sequence ID" value="MBB5726495.1"/>
    <property type="molecule type" value="Genomic_DNA"/>
</dbReference>
<dbReference type="PROSITE" id="PS51257">
    <property type="entry name" value="PROKAR_LIPOPROTEIN"/>
    <property type="match status" value="1"/>
</dbReference>
<accession>A0ABR6N6R7</accession>
<name>A0ABR6N6R7_9SPHN</name>
<protein>
    <submittedName>
        <fullName evidence="1">Alkylation response protein AidB-like acyl-CoA dehydrogenase</fullName>
    </submittedName>
</protein>
<dbReference type="RefSeq" id="WP_184037834.1">
    <property type="nucleotide sequence ID" value="NZ_BAABAR010000003.1"/>
</dbReference>
<proteinExistence type="predicted"/>
<sequence>MIRHAVIAAILPLSLAACGSRPDGETAAAATNNSSGNYLAQISQLNEKERNGVLFRAISDAGRACQGVTRSTAGPELQGNPSWVATCDDGTPWVVSINDKGIATVTAVQGTTPRAG</sequence>